<name>A0A1M5ZLE8_9GAMM</name>
<proteinExistence type="predicted"/>
<dbReference type="RefSeq" id="WP_067665376.1">
    <property type="nucleotide sequence ID" value="NZ_FQXG01000013.1"/>
</dbReference>
<dbReference type="STRING" id="299255.SAMN02745129_0412"/>
<organism evidence="1 2">
    <name type="scientific">Ferrimonas marina</name>
    <dbReference type="NCBI Taxonomy" id="299255"/>
    <lineage>
        <taxon>Bacteria</taxon>
        <taxon>Pseudomonadati</taxon>
        <taxon>Pseudomonadota</taxon>
        <taxon>Gammaproteobacteria</taxon>
        <taxon>Alteromonadales</taxon>
        <taxon>Ferrimonadaceae</taxon>
        <taxon>Ferrimonas</taxon>
    </lineage>
</organism>
<reference evidence="2" key="1">
    <citation type="submission" date="2016-11" db="EMBL/GenBank/DDBJ databases">
        <authorList>
            <person name="Varghese N."/>
            <person name="Submissions S."/>
        </authorList>
    </citation>
    <scope>NUCLEOTIDE SEQUENCE [LARGE SCALE GENOMIC DNA]</scope>
    <source>
        <strain evidence="2">DSM 16917</strain>
    </source>
</reference>
<evidence type="ECO:0000313" key="2">
    <source>
        <dbReference type="Proteomes" id="UP000184268"/>
    </source>
</evidence>
<dbReference type="Proteomes" id="UP000184268">
    <property type="component" value="Unassembled WGS sequence"/>
</dbReference>
<evidence type="ECO:0000313" key="1">
    <source>
        <dbReference type="EMBL" id="SHI25014.1"/>
    </source>
</evidence>
<keyword evidence="2" id="KW-1185">Reference proteome</keyword>
<dbReference type="AlphaFoldDB" id="A0A1M5ZLE8"/>
<sequence>MPSPWLLVAASLLAANNIPIKEKAEQASEIEDPVTEQEQRWFDKAHTLLSSRGQTSAAWFDAFFGPSDAADQADAWFRLRLQQQMLERESNSLKLRVSAAYHLPKTREQLKLLIESDEDSELSNLRDLDDDSSEASTRAALRWTPLDYRVWDLSFDLGVSLNSGLDPFARTRARYFHSLDDRTVLRLSQELKAESRDGLSETTRVVWERLYDDHGYRVSSRARFGESTDGLEWSLTAAHGVKLTERSAMSVFFTFSGATRDEEEESEIVRFGANYRRNFLRSWLFYEVEPQLTYPKKFDYQPNWELRLTLESQFGSPSLSR</sequence>
<gene>
    <name evidence="1" type="ORF">SAMN02745129_0412</name>
</gene>
<protein>
    <submittedName>
        <fullName evidence="1">Uncharacterized protein</fullName>
    </submittedName>
</protein>
<dbReference type="EMBL" id="FQXG01000013">
    <property type="protein sequence ID" value="SHI25014.1"/>
    <property type="molecule type" value="Genomic_DNA"/>
</dbReference>
<accession>A0A1M5ZLE8</accession>
<dbReference type="OrthoDB" id="7054989at2"/>